<reference evidence="2" key="2">
    <citation type="submission" date="2015-01" db="EMBL/GenBank/DDBJ databases">
        <title>Evolutionary Origins and Diversification of the Mycorrhizal Mutualists.</title>
        <authorList>
            <consortium name="DOE Joint Genome Institute"/>
            <consortium name="Mycorrhizal Genomics Consortium"/>
            <person name="Kohler A."/>
            <person name="Kuo A."/>
            <person name="Nagy L.G."/>
            <person name="Floudas D."/>
            <person name="Copeland A."/>
            <person name="Barry K.W."/>
            <person name="Cichocki N."/>
            <person name="Veneault-Fourrey C."/>
            <person name="LaButti K."/>
            <person name="Lindquist E.A."/>
            <person name="Lipzen A."/>
            <person name="Lundell T."/>
            <person name="Morin E."/>
            <person name="Murat C."/>
            <person name="Riley R."/>
            <person name="Ohm R."/>
            <person name="Sun H."/>
            <person name="Tunlid A."/>
            <person name="Henrissat B."/>
            <person name="Grigoriev I.V."/>
            <person name="Hibbett D.S."/>
            <person name="Martin F."/>
        </authorList>
    </citation>
    <scope>NUCLEOTIDE SEQUENCE [LARGE SCALE GENOMIC DNA]</scope>
    <source>
        <strain evidence="2">MUT 4182</strain>
    </source>
</reference>
<organism evidence="1 2">
    <name type="scientific">Tulasnella calospora MUT 4182</name>
    <dbReference type="NCBI Taxonomy" id="1051891"/>
    <lineage>
        <taxon>Eukaryota</taxon>
        <taxon>Fungi</taxon>
        <taxon>Dikarya</taxon>
        <taxon>Basidiomycota</taxon>
        <taxon>Agaricomycotina</taxon>
        <taxon>Agaricomycetes</taxon>
        <taxon>Cantharellales</taxon>
        <taxon>Tulasnellaceae</taxon>
        <taxon>Tulasnella</taxon>
    </lineage>
</organism>
<sequence length="340" mass="37616">MSIEAAKEIFDIFMKKDFPEVTPFLKPITTIEVSKISPDGRQTFVQLLEPRTQTTSWRSVPRLIGAVQVQKSNHSRLKLTKSSNSGSDLERKTKDYVITHYVDTFRIASSTMAKHLDRINDLDKVEEEMNSAKLFPHVALAFPLPDPGASSKPSLSGRNDLGGVGEAMNSEKLVPHAVRAGAPLKQPFPAVSSPYSLYRSSLTSRCTFTPRSPSRRVVRTCGMLKTALQATNHGFASNGTRSFSPGFRSESSPHKKLADVLVTPKDRDPKLLSVLAGVLQQSGSHPTAQCFRNQRRLRFMARILTPAIAVSFLRYKGKQQAIVEARTCQCLKYSATTPRA</sequence>
<evidence type="ECO:0000313" key="2">
    <source>
        <dbReference type="Proteomes" id="UP000054248"/>
    </source>
</evidence>
<dbReference type="AlphaFoldDB" id="A0A0C3K6Y7"/>
<gene>
    <name evidence="1" type="ORF">M407DRAFT_33191</name>
</gene>
<dbReference type="HOGENOM" id="CLU_816821_0_0_1"/>
<proteinExistence type="predicted"/>
<accession>A0A0C3K6Y7</accession>
<dbReference type="Proteomes" id="UP000054248">
    <property type="component" value="Unassembled WGS sequence"/>
</dbReference>
<name>A0A0C3K6Y7_9AGAM</name>
<protein>
    <submittedName>
        <fullName evidence="1">Uncharacterized protein</fullName>
    </submittedName>
</protein>
<evidence type="ECO:0000313" key="1">
    <source>
        <dbReference type="EMBL" id="KIO17163.1"/>
    </source>
</evidence>
<dbReference type="EMBL" id="KN823422">
    <property type="protein sequence ID" value="KIO17163.1"/>
    <property type="molecule type" value="Genomic_DNA"/>
</dbReference>
<keyword evidence="2" id="KW-1185">Reference proteome</keyword>
<reference evidence="1 2" key="1">
    <citation type="submission" date="2014-04" db="EMBL/GenBank/DDBJ databases">
        <authorList>
            <consortium name="DOE Joint Genome Institute"/>
            <person name="Kuo A."/>
            <person name="Girlanda M."/>
            <person name="Perotto S."/>
            <person name="Kohler A."/>
            <person name="Nagy L.G."/>
            <person name="Floudas D."/>
            <person name="Copeland A."/>
            <person name="Barry K.W."/>
            <person name="Cichocki N."/>
            <person name="Veneault-Fourrey C."/>
            <person name="LaButti K."/>
            <person name="Lindquist E.A."/>
            <person name="Lipzen A."/>
            <person name="Lundell T."/>
            <person name="Morin E."/>
            <person name="Murat C."/>
            <person name="Sun H."/>
            <person name="Tunlid A."/>
            <person name="Henrissat B."/>
            <person name="Grigoriev I.V."/>
            <person name="Hibbett D.S."/>
            <person name="Martin F."/>
            <person name="Nordberg H.P."/>
            <person name="Cantor M.N."/>
            <person name="Hua S.X."/>
        </authorList>
    </citation>
    <scope>NUCLEOTIDE SEQUENCE [LARGE SCALE GENOMIC DNA]</scope>
    <source>
        <strain evidence="1 2">MUT 4182</strain>
    </source>
</reference>